<evidence type="ECO:0000313" key="1">
    <source>
        <dbReference type="EMBL" id="CAD7230550.1"/>
    </source>
</evidence>
<accession>A0A7R8ZNL7</accession>
<dbReference type="AlphaFoldDB" id="A0A7R8ZNL7"/>
<dbReference type="EMBL" id="OB662773">
    <property type="protein sequence ID" value="CAD7230550.1"/>
    <property type="molecule type" value="Genomic_DNA"/>
</dbReference>
<protein>
    <submittedName>
        <fullName evidence="1">Uncharacterized protein</fullName>
    </submittedName>
</protein>
<proteinExistence type="predicted"/>
<gene>
    <name evidence="1" type="ORF">CTOB1V02_LOCUS8408</name>
</gene>
<reference evidence="1" key="1">
    <citation type="submission" date="2020-11" db="EMBL/GenBank/DDBJ databases">
        <authorList>
            <person name="Tran Van P."/>
        </authorList>
    </citation>
    <scope>NUCLEOTIDE SEQUENCE</scope>
</reference>
<organism evidence="1">
    <name type="scientific">Cyprideis torosa</name>
    <dbReference type="NCBI Taxonomy" id="163714"/>
    <lineage>
        <taxon>Eukaryota</taxon>
        <taxon>Metazoa</taxon>
        <taxon>Ecdysozoa</taxon>
        <taxon>Arthropoda</taxon>
        <taxon>Crustacea</taxon>
        <taxon>Oligostraca</taxon>
        <taxon>Ostracoda</taxon>
        <taxon>Podocopa</taxon>
        <taxon>Podocopida</taxon>
        <taxon>Cytherocopina</taxon>
        <taxon>Cytheroidea</taxon>
        <taxon>Cytherideidae</taxon>
        <taxon>Cyprideis</taxon>
    </lineage>
</organism>
<name>A0A7R8ZNL7_9CRUS</name>
<sequence>MFNCERRIMCAFVVFLSLFLLLNTTLAKGILEPSEGFAVQGSKGNVPKSPSEEEMEWTCTKPTKICPRYRSAAINRHYHNEFWRTQFVNNGSDFLITWTHFSNYCVYIIEGRNAKVQSLASYPSGNILKAKGNHLLVPVAKDLLKVCTAHTIFMEEVGSDCVTTDTLSVGPNATFEGLFWTFQFTDVDDDLSVQHVFEVRWNLLELLPSDAPGFLKIKGYGGQYYTQERPGDFNETGLYRQIVPFSQECQSLHALFDCTTKTRDYSLAIVDADFSIFSAGENITSAAMPVSGLDITIDNERVKTISWNRQPDDRKYVLAWKKHDQSWVSTMEIDLSFPRYSFPKMEFENCVLYDFRIKRITDRGVESCWTEKSFLFPGPLNVTSQLGGSNAFADDLQVRFHDDSPPCAGGYRVRLGRMDKIGIWESEVQVPKSKSVVHFRGISECPSAYIIQVEVIPNFATNNEIVVPAENRSIALEHNIQSSNCHLKVVNETVVRLYWKFQWHPPHPPSSLVPPTHFWDDSFLNDFLKGRDYPIGVVTRSTQSMWGWRDSTAATTPSTTTVTTSSTTERQTISTTTPTINEAVTEKVSAPQVIRVGPSTLVLIIGFLSTFILAFASGVVCTLIWNRWSNKKIYPGSNVTFSRRERGSSNAGILLNTDDGASFQDF</sequence>
<dbReference type="SUPFAM" id="SSF49265">
    <property type="entry name" value="Fibronectin type III"/>
    <property type="match status" value="1"/>
</dbReference>
<dbReference type="InterPro" id="IPR036116">
    <property type="entry name" value="FN3_sf"/>
</dbReference>